<protein>
    <submittedName>
        <fullName evidence="2">Uncharacterized protein</fullName>
    </submittedName>
</protein>
<feature type="region of interest" description="Disordered" evidence="1">
    <location>
        <begin position="1"/>
        <end position="22"/>
    </location>
</feature>
<feature type="compositionally biased region" description="Low complexity" evidence="1">
    <location>
        <begin position="97"/>
        <end position="109"/>
    </location>
</feature>
<reference evidence="2 3" key="1">
    <citation type="submission" date="2018-06" db="EMBL/GenBank/DDBJ databases">
        <title>A transcriptomic atlas of mushroom development highlights an independent origin of complex multicellularity.</title>
        <authorList>
            <consortium name="DOE Joint Genome Institute"/>
            <person name="Krizsan K."/>
            <person name="Almasi E."/>
            <person name="Merenyi Z."/>
            <person name="Sahu N."/>
            <person name="Viragh M."/>
            <person name="Koszo T."/>
            <person name="Mondo S."/>
            <person name="Kiss B."/>
            <person name="Balint B."/>
            <person name="Kues U."/>
            <person name="Barry K."/>
            <person name="Hegedus J.C."/>
            <person name="Henrissat B."/>
            <person name="Johnson J."/>
            <person name="Lipzen A."/>
            <person name="Ohm R."/>
            <person name="Nagy I."/>
            <person name="Pangilinan J."/>
            <person name="Yan J."/>
            <person name="Xiong Y."/>
            <person name="Grigoriev I.V."/>
            <person name="Hibbett D.S."/>
            <person name="Nagy L.G."/>
        </authorList>
    </citation>
    <scope>NUCLEOTIDE SEQUENCE [LARGE SCALE GENOMIC DNA]</scope>
    <source>
        <strain evidence="2 3">SZMC22713</strain>
    </source>
</reference>
<organism evidence="2 3">
    <name type="scientific">Rickenella mellea</name>
    <dbReference type="NCBI Taxonomy" id="50990"/>
    <lineage>
        <taxon>Eukaryota</taxon>
        <taxon>Fungi</taxon>
        <taxon>Dikarya</taxon>
        <taxon>Basidiomycota</taxon>
        <taxon>Agaricomycotina</taxon>
        <taxon>Agaricomycetes</taxon>
        <taxon>Hymenochaetales</taxon>
        <taxon>Rickenellaceae</taxon>
        <taxon>Rickenella</taxon>
    </lineage>
</organism>
<name>A0A4Y7PKH4_9AGAM</name>
<dbReference type="Proteomes" id="UP000294933">
    <property type="component" value="Unassembled WGS sequence"/>
</dbReference>
<evidence type="ECO:0000313" key="3">
    <source>
        <dbReference type="Proteomes" id="UP000294933"/>
    </source>
</evidence>
<keyword evidence="3" id="KW-1185">Reference proteome</keyword>
<feature type="region of interest" description="Disordered" evidence="1">
    <location>
        <begin position="207"/>
        <end position="245"/>
    </location>
</feature>
<feature type="compositionally biased region" description="Polar residues" evidence="1">
    <location>
        <begin position="216"/>
        <end position="245"/>
    </location>
</feature>
<dbReference type="VEuPathDB" id="FungiDB:BD410DRAFT_808790"/>
<dbReference type="AlphaFoldDB" id="A0A4Y7PKH4"/>
<proteinExistence type="predicted"/>
<accession>A0A4Y7PKH4</accession>
<evidence type="ECO:0000313" key="2">
    <source>
        <dbReference type="EMBL" id="TDL15608.1"/>
    </source>
</evidence>
<feature type="compositionally biased region" description="Polar residues" evidence="1">
    <location>
        <begin position="1"/>
        <end position="13"/>
    </location>
</feature>
<dbReference type="EMBL" id="ML170269">
    <property type="protein sequence ID" value="TDL15608.1"/>
    <property type="molecule type" value="Genomic_DNA"/>
</dbReference>
<sequence>MSTVPAQTFSSGTDHGRHGRQGQGHLILVPSLPLHHLVGIVLAFVRSTQPRGINERIPTTRKRADSSGLSEIAPAAPEGSSAYTTPWRCPDSLYQKTSGSTTPSERSSSPIPPLIIVDRQNSFHKSARPNGQDRLLEPLAPRHLIEIVLAFVKSAQLPGVQTCNERIQSTGKSCIRVDRSPNISDIASVSPSPCNNARVELSNVTAQPTEPDAAPDNNSPCSSVDTSSQLNAPKSTSSVMQQSSGRQILQCSGNVIRGRRCKKRSTRTEILGVLWYCTDHNPYVRSR</sequence>
<evidence type="ECO:0000256" key="1">
    <source>
        <dbReference type="SAM" id="MobiDB-lite"/>
    </source>
</evidence>
<feature type="region of interest" description="Disordered" evidence="1">
    <location>
        <begin position="53"/>
        <end position="112"/>
    </location>
</feature>
<gene>
    <name evidence="2" type="ORF">BD410DRAFT_808790</name>
</gene>